<comment type="pathway">
    <text evidence="3 15">Carbohydrate degradation; glycolysis; pyruvate from D-glyceraldehyde 3-phosphate: step 5/5.</text>
</comment>
<dbReference type="InterPro" id="IPR001697">
    <property type="entry name" value="Pyr_Knase"/>
</dbReference>
<evidence type="ECO:0000256" key="14">
    <source>
        <dbReference type="ARBA" id="ARBA00048152"/>
    </source>
</evidence>
<evidence type="ECO:0000256" key="5">
    <source>
        <dbReference type="ARBA" id="ARBA00012142"/>
    </source>
</evidence>
<dbReference type="InterPro" id="IPR040442">
    <property type="entry name" value="Pyrv_kinase-like_dom_sf"/>
</dbReference>
<dbReference type="GO" id="GO:0000287">
    <property type="term" value="F:magnesium ion binding"/>
    <property type="evidence" value="ECO:0007669"/>
    <property type="project" value="InterPro"/>
</dbReference>
<dbReference type="GO" id="GO:0009570">
    <property type="term" value="C:chloroplast stroma"/>
    <property type="evidence" value="ECO:0007669"/>
    <property type="project" value="UniProtKB-ARBA"/>
</dbReference>
<dbReference type="SUPFAM" id="SSF51621">
    <property type="entry name" value="Phosphoenolpyruvate/pyruvate domain"/>
    <property type="match status" value="1"/>
</dbReference>
<evidence type="ECO:0000256" key="7">
    <source>
        <dbReference type="ARBA" id="ARBA00022723"/>
    </source>
</evidence>
<dbReference type="InterPro" id="IPR011037">
    <property type="entry name" value="Pyrv_Knase-like_insert_dom_sf"/>
</dbReference>
<protein>
    <recommendedName>
        <fullName evidence="5 15">Pyruvate kinase</fullName>
        <ecNumber evidence="5 15">2.7.1.40</ecNumber>
    </recommendedName>
</protein>
<dbReference type="InterPro" id="IPR036918">
    <property type="entry name" value="Pyrv_Knase_C_sf"/>
</dbReference>
<feature type="domain" description="Pyruvate kinase C-terminal" evidence="18">
    <location>
        <begin position="477"/>
        <end position="576"/>
    </location>
</feature>
<keyword evidence="10" id="KW-0067">ATP-binding</keyword>
<evidence type="ECO:0000256" key="8">
    <source>
        <dbReference type="ARBA" id="ARBA00022741"/>
    </source>
</evidence>
<dbReference type="Gene3D" id="3.20.20.60">
    <property type="entry name" value="Phosphoenolpyruvate-binding domains"/>
    <property type="match status" value="1"/>
</dbReference>
<dbReference type="PANTHER" id="PTHR11817">
    <property type="entry name" value="PYRUVATE KINASE"/>
    <property type="match status" value="1"/>
</dbReference>
<dbReference type="Proteomes" id="UP001055712">
    <property type="component" value="Unassembled WGS sequence"/>
</dbReference>
<evidence type="ECO:0000256" key="16">
    <source>
        <dbReference type="SAM" id="MobiDB-lite"/>
    </source>
</evidence>
<feature type="region of interest" description="Disordered" evidence="16">
    <location>
        <begin position="1"/>
        <end position="52"/>
    </location>
</feature>
<accession>A0A9D4TKN1</accession>
<keyword evidence="8" id="KW-0547">Nucleotide-binding</keyword>
<dbReference type="InterPro" id="IPR015806">
    <property type="entry name" value="Pyrv_Knase_insert_dom_sf"/>
</dbReference>
<dbReference type="Gene3D" id="2.40.33.10">
    <property type="entry name" value="PK beta-barrel domain-like"/>
    <property type="match status" value="1"/>
</dbReference>
<dbReference type="Pfam" id="PF00224">
    <property type="entry name" value="PK"/>
    <property type="match status" value="1"/>
</dbReference>
<comment type="cofactor">
    <cofactor evidence="1">
        <name>Mg(2+)</name>
        <dbReference type="ChEBI" id="CHEBI:18420"/>
    </cofactor>
</comment>
<reference evidence="19" key="1">
    <citation type="journal article" date="2019" name="Plant J.">
        <title>Chlorella vulgaris genome assembly and annotation reveals the molecular basis for metabolic acclimation to high light conditions.</title>
        <authorList>
            <person name="Cecchin M."/>
            <person name="Marcolungo L."/>
            <person name="Rossato M."/>
            <person name="Girolomoni L."/>
            <person name="Cosentino E."/>
            <person name="Cuine S."/>
            <person name="Li-Beisson Y."/>
            <person name="Delledonne M."/>
            <person name="Ballottari M."/>
        </authorList>
    </citation>
    <scope>NUCLEOTIDE SEQUENCE</scope>
    <source>
        <strain evidence="19">211/11P</strain>
    </source>
</reference>
<evidence type="ECO:0000256" key="10">
    <source>
        <dbReference type="ARBA" id="ARBA00022840"/>
    </source>
</evidence>
<proteinExistence type="inferred from homology"/>
<dbReference type="GO" id="GO:0004743">
    <property type="term" value="F:pyruvate kinase activity"/>
    <property type="evidence" value="ECO:0007669"/>
    <property type="project" value="UniProtKB-EC"/>
</dbReference>
<dbReference type="NCBIfam" id="TIGR01064">
    <property type="entry name" value="pyruv_kin"/>
    <property type="match status" value="1"/>
</dbReference>
<keyword evidence="12 15" id="KW-0324">Glycolysis</keyword>
<name>A0A9D4TKN1_CHLVU</name>
<reference evidence="19" key="2">
    <citation type="submission" date="2020-11" db="EMBL/GenBank/DDBJ databases">
        <authorList>
            <person name="Cecchin M."/>
            <person name="Marcolungo L."/>
            <person name="Rossato M."/>
            <person name="Girolomoni L."/>
            <person name="Cosentino E."/>
            <person name="Cuine S."/>
            <person name="Li-Beisson Y."/>
            <person name="Delledonne M."/>
            <person name="Ballottari M."/>
        </authorList>
    </citation>
    <scope>NUCLEOTIDE SEQUENCE</scope>
    <source>
        <strain evidence="19">211/11P</strain>
        <tissue evidence="19">Whole cell</tissue>
    </source>
</reference>
<dbReference type="Gene3D" id="3.40.1380.20">
    <property type="entry name" value="Pyruvate kinase, C-terminal domain"/>
    <property type="match status" value="1"/>
</dbReference>
<dbReference type="InterPro" id="IPR018209">
    <property type="entry name" value="Pyrv_Knase_AS"/>
</dbReference>
<organism evidence="19 20">
    <name type="scientific">Chlorella vulgaris</name>
    <name type="common">Green alga</name>
    <dbReference type="NCBI Taxonomy" id="3077"/>
    <lineage>
        <taxon>Eukaryota</taxon>
        <taxon>Viridiplantae</taxon>
        <taxon>Chlorophyta</taxon>
        <taxon>core chlorophytes</taxon>
        <taxon>Trebouxiophyceae</taxon>
        <taxon>Chlorellales</taxon>
        <taxon>Chlorellaceae</taxon>
        <taxon>Chlorella clade</taxon>
        <taxon>Chlorella</taxon>
    </lineage>
</organism>
<keyword evidence="20" id="KW-1185">Reference proteome</keyword>
<evidence type="ECO:0000313" key="19">
    <source>
        <dbReference type="EMBL" id="KAI3428092.1"/>
    </source>
</evidence>
<dbReference type="Pfam" id="PF02887">
    <property type="entry name" value="PK_C"/>
    <property type="match status" value="1"/>
</dbReference>
<evidence type="ECO:0000256" key="1">
    <source>
        <dbReference type="ARBA" id="ARBA00001946"/>
    </source>
</evidence>
<keyword evidence="11 15" id="KW-0460">Magnesium</keyword>
<keyword evidence="6 15" id="KW-0808">Transferase</keyword>
<comment type="similarity">
    <text evidence="4 15">Belongs to the pyruvate kinase family.</text>
</comment>
<sequence>MQARPSSVLSGYRAGRPQLVCRASAHRDAGQNESRLSQSPQQQQAKRRGVSVPQAVAVGPTRGVSFQDQRGGSKLAVQTDEPTIEFSDIADPYRDNPPARKTKVVCTIGPTSCDRESLFRLADSGMSVVRLNMSHGDHASHKLVVDLVREYNALGRNNLAIMLDTKGPEVRSGDLVAPLQLATGDKVVFTIVEGADGTDNRIGVNYDDFVNDASVGDMLLVDGGISSFEITAVHPTEVHCTVVDGGTMSSRRHLNIRGKSANLPAITDRDWADIKFGIEVGVDYYALSFVRDAAVIYELKNYLAKQGLTGTSAIGVLAKIESADSVEHLEEILDAVDGAMVARGDLGAELPVEEVPYWQSKIVQGCRRRGKPCIVATNMLESMINNPTPTRAEVSDIAIAVREGADAVMLSGETAYGRFPFKSLDTMTTVARRTEMSQLRYHGTRRYGSQEAPPIEWIVPPTRRMSGLADQGLAEMFAYHAVTMANTLKTSLVVFSRKGNMPALISHYRPDYPIYCFTENELVQRRMALYHSVVAIYMRFSEQAEVTFDRAITELKDRNYLEGGQLVAIVQSGRQPIWRTTSTHAIQVRAVPKDVVAEESDADDVYPVDEQWAGP</sequence>
<dbReference type="SUPFAM" id="SSF52935">
    <property type="entry name" value="PK C-terminal domain-like"/>
    <property type="match status" value="1"/>
</dbReference>
<evidence type="ECO:0000313" key="20">
    <source>
        <dbReference type="Proteomes" id="UP001055712"/>
    </source>
</evidence>
<dbReference type="GO" id="GO:0030955">
    <property type="term" value="F:potassium ion binding"/>
    <property type="evidence" value="ECO:0007669"/>
    <property type="project" value="InterPro"/>
</dbReference>
<comment type="caution">
    <text evidence="19">The sequence shown here is derived from an EMBL/GenBank/DDBJ whole genome shotgun (WGS) entry which is preliminary data.</text>
</comment>
<dbReference type="OrthoDB" id="108365at2759"/>
<dbReference type="PRINTS" id="PR01050">
    <property type="entry name" value="PYRUVTKNASE"/>
</dbReference>
<dbReference type="FunFam" id="3.20.20.60:FF:000025">
    <property type="entry name" value="Pyruvate kinase"/>
    <property type="match status" value="1"/>
</dbReference>
<evidence type="ECO:0000256" key="4">
    <source>
        <dbReference type="ARBA" id="ARBA00008663"/>
    </source>
</evidence>
<evidence type="ECO:0000256" key="3">
    <source>
        <dbReference type="ARBA" id="ARBA00004997"/>
    </source>
</evidence>
<comment type="catalytic activity">
    <reaction evidence="14 15">
        <text>pyruvate + ATP = phosphoenolpyruvate + ADP + H(+)</text>
        <dbReference type="Rhea" id="RHEA:18157"/>
        <dbReference type="ChEBI" id="CHEBI:15361"/>
        <dbReference type="ChEBI" id="CHEBI:15378"/>
        <dbReference type="ChEBI" id="CHEBI:30616"/>
        <dbReference type="ChEBI" id="CHEBI:58702"/>
        <dbReference type="ChEBI" id="CHEBI:456216"/>
        <dbReference type="EC" id="2.7.1.40"/>
    </reaction>
</comment>
<dbReference type="AlphaFoldDB" id="A0A9D4TKN1"/>
<evidence type="ECO:0000256" key="13">
    <source>
        <dbReference type="ARBA" id="ARBA00023317"/>
    </source>
</evidence>
<keyword evidence="13" id="KW-0670">Pyruvate</keyword>
<evidence type="ECO:0000256" key="12">
    <source>
        <dbReference type="ARBA" id="ARBA00023152"/>
    </source>
</evidence>
<evidence type="ECO:0000256" key="11">
    <source>
        <dbReference type="ARBA" id="ARBA00022842"/>
    </source>
</evidence>
<dbReference type="PROSITE" id="PS00110">
    <property type="entry name" value="PYRUVATE_KINASE"/>
    <property type="match status" value="1"/>
</dbReference>
<keyword evidence="7" id="KW-0479">Metal-binding</keyword>
<dbReference type="SUPFAM" id="SSF50800">
    <property type="entry name" value="PK beta-barrel domain-like"/>
    <property type="match status" value="1"/>
</dbReference>
<comment type="cofactor">
    <cofactor evidence="2">
        <name>K(+)</name>
        <dbReference type="ChEBI" id="CHEBI:29103"/>
    </cofactor>
</comment>
<dbReference type="InterPro" id="IPR015793">
    <property type="entry name" value="Pyrv_Knase_brl"/>
</dbReference>
<evidence type="ECO:0000256" key="2">
    <source>
        <dbReference type="ARBA" id="ARBA00001958"/>
    </source>
</evidence>
<dbReference type="GO" id="GO:0005524">
    <property type="term" value="F:ATP binding"/>
    <property type="evidence" value="ECO:0007669"/>
    <property type="project" value="UniProtKB-KW"/>
</dbReference>
<evidence type="ECO:0000259" key="17">
    <source>
        <dbReference type="Pfam" id="PF00224"/>
    </source>
</evidence>
<evidence type="ECO:0000256" key="6">
    <source>
        <dbReference type="ARBA" id="ARBA00022679"/>
    </source>
</evidence>
<feature type="domain" description="Pyruvate kinase barrel" evidence="17">
    <location>
        <begin position="100"/>
        <end position="423"/>
    </location>
</feature>
<dbReference type="GO" id="GO:0016301">
    <property type="term" value="F:kinase activity"/>
    <property type="evidence" value="ECO:0007669"/>
    <property type="project" value="UniProtKB-KW"/>
</dbReference>
<dbReference type="InterPro" id="IPR015813">
    <property type="entry name" value="Pyrv/PenolPyrv_kinase-like_dom"/>
</dbReference>
<gene>
    <name evidence="19" type="ORF">D9Q98_006475</name>
</gene>
<evidence type="ECO:0000259" key="18">
    <source>
        <dbReference type="Pfam" id="PF02887"/>
    </source>
</evidence>
<feature type="compositionally biased region" description="Polar residues" evidence="16">
    <location>
        <begin position="31"/>
        <end position="44"/>
    </location>
</feature>
<evidence type="ECO:0000256" key="9">
    <source>
        <dbReference type="ARBA" id="ARBA00022777"/>
    </source>
</evidence>
<keyword evidence="9 15" id="KW-0418">Kinase</keyword>
<dbReference type="EMBL" id="SIDB01000009">
    <property type="protein sequence ID" value="KAI3428092.1"/>
    <property type="molecule type" value="Genomic_DNA"/>
</dbReference>
<dbReference type="InterPro" id="IPR015795">
    <property type="entry name" value="Pyrv_Knase_C"/>
</dbReference>
<dbReference type="NCBIfam" id="NF004491">
    <property type="entry name" value="PRK05826.1"/>
    <property type="match status" value="1"/>
</dbReference>
<evidence type="ECO:0000256" key="15">
    <source>
        <dbReference type="RuleBase" id="RU000504"/>
    </source>
</evidence>
<dbReference type="EC" id="2.7.1.40" evidence="5 15"/>